<evidence type="ECO:0000313" key="1">
    <source>
        <dbReference type="EMBL" id="KAK4725099.1"/>
    </source>
</evidence>
<dbReference type="EMBL" id="JAWPEI010000006">
    <property type="protein sequence ID" value="KAK4725099.1"/>
    <property type="molecule type" value="Genomic_DNA"/>
</dbReference>
<evidence type="ECO:0000313" key="2">
    <source>
        <dbReference type="Proteomes" id="UP001311915"/>
    </source>
</evidence>
<name>A0AAV9LIK1_9SOLN</name>
<accession>A0AAV9LIK1</accession>
<dbReference type="Proteomes" id="UP001311915">
    <property type="component" value="Unassembled WGS sequence"/>
</dbReference>
<proteinExistence type="predicted"/>
<keyword evidence="2" id="KW-1185">Reference proteome</keyword>
<comment type="caution">
    <text evidence="1">The sequence shown here is derived from an EMBL/GenBank/DDBJ whole genome shotgun (WGS) entry which is preliminary data.</text>
</comment>
<reference evidence="1 2" key="1">
    <citation type="submission" date="2023-10" db="EMBL/GenBank/DDBJ databases">
        <title>Genome-Wide Identification Analysis in wild type Solanum Pinnatisectum Reveals Some Genes Defensing Phytophthora Infestans.</title>
        <authorList>
            <person name="Sun C."/>
        </authorList>
    </citation>
    <scope>NUCLEOTIDE SEQUENCE [LARGE SCALE GENOMIC DNA]</scope>
    <source>
        <strain evidence="1">LQN</strain>
        <tissue evidence="1">Leaf</tissue>
    </source>
</reference>
<gene>
    <name evidence="1" type="ORF">R3W88_027878</name>
</gene>
<dbReference type="AlphaFoldDB" id="A0AAV9LIK1"/>
<protein>
    <submittedName>
        <fullName evidence="1">Uncharacterized protein</fullName>
    </submittedName>
</protein>
<organism evidence="1 2">
    <name type="scientific">Solanum pinnatisectum</name>
    <name type="common">tansyleaf nightshade</name>
    <dbReference type="NCBI Taxonomy" id="50273"/>
    <lineage>
        <taxon>Eukaryota</taxon>
        <taxon>Viridiplantae</taxon>
        <taxon>Streptophyta</taxon>
        <taxon>Embryophyta</taxon>
        <taxon>Tracheophyta</taxon>
        <taxon>Spermatophyta</taxon>
        <taxon>Magnoliopsida</taxon>
        <taxon>eudicotyledons</taxon>
        <taxon>Gunneridae</taxon>
        <taxon>Pentapetalae</taxon>
        <taxon>asterids</taxon>
        <taxon>lamiids</taxon>
        <taxon>Solanales</taxon>
        <taxon>Solanaceae</taxon>
        <taxon>Solanoideae</taxon>
        <taxon>Solaneae</taxon>
        <taxon>Solanum</taxon>
    </lineage>
</organism>
<sequence length="106" mass="11975">MSGDYDSSSRTFYLVSFSISNEVYTEMSLSKKILGGLEGNMLVGVFVLDGMLCAYSTYDHATIPKRFADGEVLFWVRHVFHKMRRSIMTLIGPFRIPDAIGKQLVL</sequence>